<dbReference type="InterPro" id="IPR006145">
    <property type="entry name" value="PsdUridine_synth_RsuA/RluA"/>
</dbReference>
<dbReference type="InterPro" id="IPR036986">
    <property type="entry name" value="S4_RNA-bd_sf"/>
</dbReference>
<proteinExistence type="inferred from homology"/>
<dbReference type="SUPFAM" id="SSF55174">
    <property type="entry name" value="Alpha-L RNA-binding motif"/>
    <property type="match status" value="1"/>
</dbReference>
<dbReference type="FunFam" id="3.10.290.10:FF:000003">
    <property type="entry name" value="Pseudouridine synthase"/>
    <property type="match status" value="1"/>
</dbReference>
<dbReference type="InterPro" id="IPR042092">
    <property type="entry name" value="PsdUridine_s_RsuA/RluB/E/F_cat"/>
</dbReference>
<dbReference type="CDD" id="cd00165">
    <property type="entry name" value="S4"/>
    <property type="match status" value="1"/>
</dbReference>
<keyword evidence="3 5" id="KW-0413">Isomerase</keyword>
<comment type="caution">
    <text evidence="7">The sequence shown here is derived from an EMBL/GenBank/DDBJ whole genome shotgun (WGS) entry which is preliminary data.</text>
</comment>
<gene>
    <name evidence="7" type="ORF">OMM_00981</name>
</gene>
<dbReference type="PANTHER" id="PTHR47683">
    <property type="entry name" value="PSEUDOURIDINE SYNTHASE FAMILY PROTEIN-RELATED"/>
    <property type="match status" value="1"/>
</dbReference>
<dbReference type="SMART" id="SM00363">
    <property type="entry name" value="S4"/>
    <property type="match status" value="1"/>
</dbReference>
<dbReference type="Pfam" id="PF01479">
    <property type="entry name" value="S4"/>
    <property type="match status" value="1"/>
</dbReference>
<evidence type="ECO:0000256" key="2">
    <source>
        <dbReference type="ARBA" id="ARBA00022884"/>
    </source>
</evidence>
<dbReference type="NCBIfam" id="TIGR00093">
    <property type="entry name" value="pseudouridine synthase"/>
    <property type="match status" value="1"/>
</dbReference>
<dbReference type="InterPro" id="IPR020094">
    <property type="entry name" value="TruA/RsuA/RluB/E/F_N"/>
</dbReference>
<accession>A0A1V1PF42</accession>
<dbReference type="AlphaFoldDB" id="A0A1V1PF42"/>
<dbReference type="SUPFAM" id="SSF55120">
    <property type="entry name" value="Pseudouridine synthase"/>
    <property type="match status" value="1"/>
</dbReference>
<protein>
    <recommendedName>
        <fullName evidence="5">Pseudouridine synthase</fullName>
        <ecNumber evidence="5">5.4.99.-</ecNumber>
    </recommendedName>
</protein>
<evidence type="ECO:0000313" key="8">
    <source>
        <dbReference type="Proteomes" id="UP000189670"/>
    </source>
</evidence>
<dbReference type="Proteomes" id="UP000189670">
    <property type="component" value="Unassembled WGS sequence"/>
</dbReference>
<dbReference type="Gene3D" id="3.10.290.10">
    <property type="entry name" value="RNA-binding S4 domain"/>
    <property type="match status" value="1"/>
</dbReference>
<name>A0A1V1PF42_9BACT</name>
<sequence length="231" mass="26344">MAEIRIQKFIAQAGICSRRKAEDHIFKGHVTVNGQTVQTPGTKIDPEKDDVRVSGKKASLNTQLIYIALNKPRGIVSSCNHPGEKIVTDLIQLPQRLFPVGRLDKASSGLLLLTNDGKLHHRISHPSFDHEKEYIVTVRQTISDNQLQLMADGIILDDTKTRPAIVKRSHSRQFHIILKQGRNRQIRRMLEQLNHQVTRLHRIRIAHISIGNLKPGKWRYLSKKEIFLMSG</sequence>
<keyword evidence="2 4" id="KW-0694">RNA-binding</keyword>
<dbReference type="PROSITE" id="PS50889">
    <property type="entry name" value="S4"/>
    <property type="match status" value="1"/>
</dbReference>
<dbReference type="Gene3D" id="3.30.70.580">
    <property type="entry name" value="Pseudouridine synthase I, catalytic domain, N-terminal subdomain"/>
    <property type="match status" value="1"/>
</dbReference>
<dbReference type="InterPro" id="IPR018496">
    <property type="entry name" value="PsdUridine_synth_RsuA/RluB_CS"/>
</dbReference>
<dbReference type="PROSITE" id="PS01149">
    <property type="entry name" value="PSI_RSU"/>
    <property type="match status" value="1"/>
</dbReference>
<organism evidence="7 8">
    <name type="scientific">Candidatus Magnetoglobus multicellularis str. Araruama</name>
    <dbReference type="NCBI Taxonomy" id="890399"/>
    <lineage>
        <taxon>Bacteria</taxon>
        <taxon>Pseudomonadati</taxon>
        <taxon>Thermodesulfobacteriota</taxon>
        <taxon>Desulfobacteria</taxon>
        <taxon>Desulfobacterales</taxon>
        <taxon>Desulfobacteraceae</taxon>
        <taxon>Candidatus Magnetoglobus</taxon>
    </lineage>
</organism>
<evidence type="ECO:0000313" key="7">
    <source>
        <dbReference type="EMBL" id="ETR73404.1"/>
    </source>
</evidence>
<dbReference type="InterPro" id="IPR002942">
    <property type="entry name" value="S4_RNA-bd"/>
</dbReference>
<dbReference type="EMBL" id="ATBP01000063">
    <property type="protein sequence ID" value="ETR73404.1"/>
    <property type="molecule type" value="Genomic_DNA"/>
</dbReference>
<dbReference type="GO" id="GO:0005829">
    <property type="term" value="C:cytosol"/>
    <property type="evidence" value="ECO:0007669"/>
    <property type="project" value="UniProtKB-ARBA"/>
</dbReference>
<dbReference type="InterPro" id="IPR050343">
    <property type="entry name" value="RsuA_PseudoU_synthase"/>
</dbReference>
<reference evidence="8" key="1">
    <citation type="submission" date="2012-11" db="EMBL/GenBank/DDBJ databases">
        <authorList>
            <person name="Lucero-Rivera Y.E."/>
            <person name="Tovar-Ramirez D."/>
        </authorList>
    </citation>
    <scope>NUCLEOTIDE SEQUENCE [LARGE SCALE GENOMIC DNA]</scope>
    <source>
        <strain evidence="8">Araruama</strain>
    </source>
</reference>
<dbReference type="PANTHER" id="PTHR47683:SF2">
    <property type="entry name" value="RNA-BINDING S4 DOMAIN-CONTAINING PROTEIN"/>
    <property type="match status" value="1"/>
</dbReference>
<dbReference type="Pfam" id="PF00849">
    <property type="entry name" value="PseudoU_synth_2"/>
    <property type="match status" value="1"/>
</dbReference>
<evidence type="ECO:0000256" key="1">
    <source>
        <dbReference type="ARBA" id="ARBA00008348"/>
    </source>
</evidence>
<dbReference type="GO" id="GO:0003723">
    <property type="term" value="F:RNA binding"/>
    <property type="evidence" value="ECO:0007669"/>
    <property type="project" value="UniProtKB-KW"/>
</dbReference>
<dbReference type="GO" id="GO:0120159">
    <property type="term" value="F:rRNA pseudouridine synthase activity"/>
    <property type="evidence" value="ECO:0007669"/>
    <property type="project" value="UniProtKB-ARBA"/>
</dbReference>
<evidence type="ECO:0000256" key="5">
    <source>
        <dbReference type="RuleBase" id="RU003887"/>
    </source>
</evidence>
<evidence type="ECO:0000259" key="6">
    <source>
        <dbReference type="SMART" id="SM00363"/>
    </source>
</evidence>
<evidence type="ECO:0000256" key="4">
    <source>
        <dbReference type="PROSITE-ProRule" id="PRU00182"/>
    </source>
</evidence>
<feature type="domain" description="RNA-binding S4" evidence="6">
    <location>
        <begin position="4"/>
        <end position="65"/>
    </location>
</feature>
<dbReference type="GO" id="GO:0000455">
    <property type="term" value="P:enzyme-directed rRNA pseudouridine synthesis"/>
    <property type="evidence" value="ECO:0007669"/>
    <property type="project" value="UniProtKB-ARBA"/>
</dbReference>
<comment type="similarity">
    <text evidence="1 5">Belongs to the pseudouridine synthase RsuA family.</text>
</comment>
<dbReference type="FunFam" id="3.30.70.1560:FF:000001">
    <property type="entry name" value="Pseudouridine synthase"/>
    <property type="match status" value="1"/>
</dbReference>
<dbReference type="EC" id="5.4.99.-" evidence="5"/>
<evidence type="ECO:0000256" key="3">
    <source>
        <dbReference type="ARBA" id="ARBA00023235"/>
    </source>
</evidence>
<dbReference type="InterPro" id="IPR000748">
    <property type="entry name" value="PsdUridine_synth_RsuA/RluB/E/F"/>
</dbReference>
<dbReference type="Gene3D" id="3.30.70.1560">
    <property type="entry name" value="Alpha-L RNA-binding motif"/>
    <property type="match status" value="1"/>
</dbReference>
<dbReference type="InterPro" id="IPR020103">
    <property type="entry name" value="PsdUridine_synth_cat_dom_sf"/>
</dbReference>